<evidence type="ECO:0000256" key="1">
    <source>
        <dbReference type="ARBA" id="ARBA00022679"/>
    </source>
</evidence>
<sequence length="114" mass="12936">MSGLASDVRSCFRRQVLLQTSGLASDVRSCFRRQVLVQTSGLGSDICSPDLVVFLACTNHHLKERLQKRAEQQGRPDDNPKAIDRRLTNFKQNTIPLVKYFQERGLIVTVTPHR</sequence>
<dbReference type="InterPro" id="IPR000850">
    <property type="entry name" value="Adenylat/UMP-CMP_kin"/>
</dbReference>
<evidence type="ECO:0000256" key="2">
    <source>
        <dbReference type="ARBA" id="ARBA00022741"/>
    </source>
</evidence>
<evidence type="ECO:0000256" key="4">
    <source>
        <dbReference type="SAM" id="MobiDB-lite"/>
    </source>
</evidence>
<dbReference type="SUPFAM" id="SSF52540">
    <property type="entry name" value="P-loop containing nucleoside triphosphate hydrolases"/>
    <property type="match status" value="1"/>
</dbReference>
<gene>
    <name evidence="5" type="ORF">KC01_LOCUS11832</name>
</gene>
<dbReference type="EMBL" id="OZ035836">
    <property type="protein sequence ID" value="CAL1581058.1"/>
    <property type="molecule type" value="Genomic_DNA"/>
</dbReference>
<proteinExistence type="predicted"/>
<keyword evidence="2" id="KW-0547">Nucleotide-binding</keyword>
<evidence type="ECO:0008006" key="7">
    <source>
        <dbReference type="Google" id="ProtNLM"/>
    </source>
</evidence>
<dbReference type="Gene3D" id="3.40.50.300">
    <property type="entry name" value="P-loop containing nucleotide triphosphate hydrolases"/>
    <property type="match status" value="1"/>
</dbReference>
<dbReference type="GO" id="GO:0019205">
    <property type="term" value="F:nucleobase-containing compound kinase activity"/>
    <property type="evidence" value="ECO:0007669"/>
    <property type="project" value="InterPro"/>
</dbReference>
<keyword evidence="1" id="KW-0808">Transferase</keyword>
<keyword evidence="6" id="KW-1185">Reference proteome</keyword>
<evidence type="ECO:0000256" key="3">
    <source>
        <dbReference type="ARBA" id="ARBA00022777"/>
    </source>
</evidence>
<dbReference type="Pfam" id="PF00406">
    <property type="entry name" value="ADK"/>
    <property type="match status" value="1"/>
</dbReference>
<dbReference type="GO" id="GO:0006139">
    <property type="term" value="P:nucleobase-containing compound metabolic process"/>
    <property type="evidence" value="ECO:0007669"/>
    <property type="project" value="InterPro"/>
</dbReference>
<reference evidence="5 6" key="1">
    <citation type="submission" date="2024-04" db="EMBL/GenBank/DDBJ databases">
        <authorList>
            <person name="Waldvogel A.-M."/>
            <person name="Schoenle A."/>
        </authorList>
    </citation>
    <scope>NUCLEOTIDE SEQUENCE [LARGE SCALE GENOMIC DNA]</scope>
</reference>
<evidence type="ECO:0000313" key="5">
    <source>
        <dbReference type="EMBL" id="CAL1581058.1"/>
    </source>
</evidence>
<organism evidence="5 6">
    <name type="scientific">Knipowitschia caucasica</name>
    <name type="common">Caucasian dwarf goby</name>
    <name type="synonym">Pomatoschistus caucasicus</name>
    <dbReference type="NCBI Taxonomy" id="637954"/>
    <lineage>
        <taxon>Eukaryota</taxon>
        <taxon>Metazoa</taxon>
        <taxon>Chordata</taxon>
        <taxon>Craniata</taxon>
        <taxon>Vertebrata</taxon>
        <taxon>Euteleostomi</taxon>
        <taxon>Actinopterygii</taxon>
        <taxon>Neopterygii</taxon>
        <taxon>Teleostei</taxon>
        <taxon>Neoteleostei</taxon>
        <taxon>Acanthomorphata</taxon>
        <taxon>Gobiaria</taxon>
        <taxon>Gobiiformes</taxon>
        <taxon>Gobioidei</taxon>
        <taxon>Gobiidae</taxon>
        <taxon>Gobiinae</taxon>
        <taxon>Knipowitschia</taxon>
    </lineage>
</organism>
<dbReference type="InterPro" id="IPR027417">
    <property type="entry name" value="P-loop_NTPase"/>
</dbReference>
<dbReference type="Proteomes" id="UP001497482">
    <property type="component" value="Chromosome 14"/>
</dbReference>
<dbReference type="AlphaFoldDB" id="A0AAV2JWC8"/>
<keyword evidence="3" id="KW-0418">Kinase</keyword>
<protein>
    <recommendedName>
        <fullName evidence="7">Adenylate kinase</fullName>
    </recommendedName>
</protein>
<dbReference type="GO" id="GO:0005524">
    <property type="term" value="F:ATP binding"/>
    <property type="evidence" value="ECO:0007669"/>
    <property type="project" value="InterPro"/>
</dbReference>
<feature type="region of interest" description="Disordered" evidence="4">
    <location>
        <begin position="67"/>
        <end position="86"/>
    </location>
</feature>
<accession>A0AAV2JWC8</accession>
<dbReference type="PANTHER" id="PTHR23359">
    <property type="entry name" value="NUCLEOTIDE KINASE"/>
    <property type="match status" value="1"/>
</dbReference>
<evidence type="ECO:0000313" key="6">
    <source>
        <dbReference type="Proteomes" id="UP001497482"/>
    </source>
</evidence>
<name>A0AAV2JWC8_KNICA</name>